<evidence type="ECO:0000256" key="6">
    <source>
        <dbReference type="ARBA" id="ARBA00035263"/>
    </source>
</evidence>
<sequence>MLPPGSGLGVYTVQCPKVIRLLRKGCTNRPFYHIVVAHTRAHQSRPVIEQVGSFDPLPNQYNEKLVAFNFERIRFWIGNGADVSTPVKQLLGLAGFYPVHPTSYIRAWRAREKLEKEKAAAEAAIAESQATDIDKSENVS</sequence>
<keyword evidence="3" id="KW-0689">Ribosomal protein</keyword>
<keyword evidence="5" id="KW-0687">Ribonucleoprotein</keyword>
<evidence type="ECO:0000256" key="4">
    <source>
        <dbReference type="ARBA" id="ARBA00023128"/>
    </source>
</evidence>
<gene>
    <name evidence="8" type="ORF">ABEB36_002528</name>
</gene>
<reference evidence="8 9" key="1">
    <citation type="submission" date="2024-05" db="EMBL/GenBank/DDBJ databases">
        <title>Genetic variation in Jamaican populations of the coffee berry borer (Hypothenemus hampei).</title>
        <authorList>
            <person name="Errbii M."/>
            <person name="Myrie A."/>
        </authorList>
    </citation>
    <scope>NUCLEOTIDE SEQUENCE [LARGE SCALE GENOMIC DNA]</scope>
    <source>
        <strain evidence="8">JA-Hopewell-2020-01-JO</strain>
        <tissue evidence="8">Whole body</tissue>
    </source>
</reference>
<comment type="similarity">
    <text evidence="2">Belongs to the bacterial ribosomal protein bS16 family.</text>
</comment>
<dbReference type="NCBIfam" id="TIGR00002">
    <property type="entry name" value="S16"/>
    <property type="match status" value="1"/>
</dbReference>
<dbReference type="Gene3D" id="3.30.1320.10">
    <property type="match status" value="1"/>
</dbReference>
<dbReference type="Proteomes" id="UP001566132">
    <property type="component" value="Unassembled WGS sequence"/>
</dbReference>
<proteinExistence type="inferred from homology"/>
<accession>A0ABD1F655</accession>
<dbReference type="SUPFAM" id="SSF54565">
    <property type="entry name" value="Ribosomal protein S16"/>
    <property type="match status" value="1"/>
</dbReference>
<evidence type="ECO:0000256" key="3">
    <source>
        <dbReference type="ARBA" id="ARBA00022980"/>
    </source>
</evidence>
<dbReference type="GO" id="GO:0005743">
    <property type="term" value="C:mitochondrial inner membrane"/>
    <property type="evidence" value="ECO:0007669"/>
    <property type="project" value="UniProtKB-ARBA"/>
</dbReference>
<evidence type="ECO:0000256" key="7">
    <source>
        <dbReference type="ARBA" id="ARBA00035438"/>
    </source>
</evidence>
<evidence type="ECO:0000313" key="9">
    <source>
        <dbReference type="Proteomes" id="UP001566132"/>
    </source>
</evidence>
<name>A0ABD1F655_HYPHA</name>
<keyword evidence="4" id="KW-0496">Mitochondrion</keyword>
<dbReference type="EMBL" id="JBDJPC010000002">
    <property type="protein sequence ID" value="KAL1513048.1"/>
    <property type="molecule type" value="Genomic_DNA"/>
</dbReference>
<evidence type="ECO:0000256" key="2">
    <source>
        <dbReference type="ARBA" id="ARBA00006668"/>
    </source>
</evidence>
<dbReference type="InterPro" id="IPR023803">
    <property type="entry name" value="Ribosomal_bS16_dom_sf"/>
</dbReference>
<dbReference type="PANTHER" id="PTHR12919:SF20">
    <property type="entry name" value="SMALL RIBOSOMAL SUBUNIT PROTEIN BS16M"/>
    <property type="match status" value="1"/>
</dbReference>
<organism evidence="8 9">
    <name type="scientific">Hypothenemus hampei</name>
    <name type="common">Coffee berry borer</name>
    <dbReference type="NCBI Taxonomy" id="57062"/>
    <lineage>
        <taxon>Eukaryota</taxon>
        <taxon>Metazoa</taxon>
        <taxon>Ecdysozoa</taxon>
        <taxon>Arthropoda</taxon>
        <taxon>Hexapoda</taxon>
        <taxon>Insecta</taxon>
        <taxon>Pterygota</taxon>
        <taxon>Neoptera</taxon>
        <taxon>Endopterygota</taxon>
        <taxon>Coleoptera</taxon>
        <taxon>Polyphaga</taxon>
        <taxon>Cucujiformia</taxon>
        <taxon>Curculionidae</taxon>
        <taxon>Scolytinae</taxon>
        <taxon>Hypothenemus</taxon>
    </lineage>
</organism>
<dbReference type="Pfam" id="PF00886">
    <property type="entry name" value="Ribosomal_S16"/>
    <property type="match status" value="1"/>
</dbReference>
<dbReference type="AlphaFoldDB" id="A0ABD1F655"/>
<comment type="subcellular location">
    <subcellularLocation>
        <location evidence="1">Mitochondrion</location>
    </subcellularLocation>
</comment>
<dbReference type="FunFam" id="3.30.1320.10:FF:000004">
    <property type="entry name" value="28S ribosomal protein S16, mitochondrial"/>
    <property type="match status" value="1"/>
</dbReference>
<evidence type="ECO:0000256" key="1">
    <source>
        <dbReference type="ARBA" id="ARBA00004173"/>
    </source>
</evidence>
<protein>
    <recommendedName>
        <fullName evidence="6">Small ribosomal subunit protein bS16m</fullName>
    </recommendedName>
    <alternativeName>
        <fullName evidence="7">28S ribosomal protein S16, mitochondrial</fullName>
    </alternativeName>
</protein>
<evidence type="ECO:0000313" key="8">
    <source>
        <dbReference type="EMBL" id="KAL1513048.1"/>
    </source>
</evidence>
<dbReference type="InterPro" id="IPR000307">
    <property type="entry name" value="Ribosomal_bS16"/>
</dbReference>
<dbReference type="GO" id="GO:0005759">
    <property type="term" value="C:mitochondrial matrix"/>
    <property type="evidence" value="ECO:0007669"/>
    <property type="project" value="UniProtKB-ARBA"/>
</dbReference>
<dbReference type="PANTHER" id="PTHR12919">
    <property type="entry name" value="30S RIBOSOMAL PROTEIN S16"/>
    <property type="match status" value="1"/>
</dbReference>
<evidence type="ECO:0000256" key="5">
    <source>
        <dbReference type="ARBA" id="ARBA00023274"/>
    </source>
</evidence>
<comment type="caution">
    <text evidence="8">The sequence shown here is derived from an EMBL/GenBank/DDBJ whole genome shotgun (WGS) entry which is preliminary data.</text>
</comment>
<dbReference type="GO" id="GO:0015935">
    <property type="term" value="C:small ribosomal subunit"/>
    <property type="evidence" value="ECO:0007669"/>
    <property type="project" value="UniProtKB-ARBA"/>
</dbReference>
<keyword evidence="9" id="KW-1185">Reference proteome</keyword>
<dbReference type="HAMAP" id="MF_00385">
    <property type="entry name" value="Ribosomal_bS16"/>
    <property type="match status" value="1"/>
</dbReference>